<keyword evidence="2" id="KW-1185">Reference proteome</keyword>
<dbReference type="Proteomes" id="UP000781958">
    <property type="component" value="Unassembled WGS sequence"/>
</dbReference>
<evidence type="ECO:0000313" key="1">
    <source>
        <dbReference type="EMBL" id="MBP2290677.1"/>
    </source>
</evidence>
<dbReference type="RefSeq" id="WP_209763054.1">
    <property type="nucleotide sequence ID" value="NZ_JAGINP010000001.1"/>
</dbReference>
<accession>A0ABS4SFF9</accession>
<gene>
    <name evidence="1" type="ORF">J2851_000414</name>
</gene>
<dbReference type="EMBL" id="JAGINP010000001">
    <property type="protein sequence ID" value="MBP2290677.1"/>
    <property type="molecule type" value="Genomic_DNA"/>
</dbReference>
<reference evidence="1 2" key="1">
    <citation type="submission" date="2021-03" db="EMBL/GenBank/DDBJ databases">
        <title>Genomic Encyclopedia of Type Strains, Phase III (KMG-III): the genomes of soil and plant-associated and newly described type strains.</title>
        <authorList>
            <person name="Whitman W."/>
        </authorList>
    </citation>
    <scope>NUCLEOTIDE SEQUENCE [LARGE SCALE GENOMIC DNA]</scope>
    <source>
        <strain evidence="1 2">IMMIB AFH-6</strain>
    </source>
</reference>
<protein>
    <submittedName>
        <fullName evidence="1">Uncharacterized protein</fullName>
    </submittedName>
</protein>
<comment type="caution">
    <text evidence="1">The sequence shown here is derived from an EMBL/GenBank/DDBJ whole genome shotgun (WGS) entry which is preliminary data.</text>
</comment>
<proteinExistence type="predicted"/>
<evidence type="ECO:0000313" key="2">
    <source>
        <dbReference type="Proteomes" id="UP000781958"/>
    </source>
</evidence>
<sequence length="128" mass="14035">MGEVIGFDTVEQKRWERLLVRLAETLDRVRASCETELAAYTILAGPIGYRSDYPETAAAIAGTLTYIDARMQLLASGAPSADALAEAGRLLDDLRANEPRWTALFLEERDRIHALRTTPPRGFGGGTN</sequence>
<name>A0ABS4SFF9_9PROT</name>
<organism evidence="1 2">
    <name type="scientific">Azospirillum rugosum</name>
    <dbReference type="NCBI Taxonomy" id="416170"/>
    <lineage>
        <taxon>Bacteria</taxon>
        <taxon>Pseudomonadati</taxon>
        <taxon>Pseudomonadota</taxon>
        <taxon>Alphaproteobacteria</taxon>
        <taxon>Rhodospirillales</taxon>
        <taxon>Azospirillaceae</taxon>
        <taxon>Azospirillum</taxon>
    </lineage>
</organism>